<feature type="non-terminal residue" evidence="1">
    <location>
        <position position="1"/>
    </location>
</feature>
<gene>
    <name evidence="1" type="ORF">SAMN04244574_03521</name>
</gene>
<accession>A0A1I4FSN2</accession>
<reference evidence="1 2" key="1">
    <citation type="submission" date="2016-10" db="EMBL/GenBank/DDBJ databases">
        <authorList>
            <person name="de Groot N.N."/>
        </authorList>
    </citation>
    <scope>NUCLEOTIDE SEQUENCE [LARGE SCALE GENOMIC DNA]</scope>
    <source>
        <strain evidence="1 2">DSM 381</strain>
    </source>
</reference>
<protein>
    <submittedName>
        <fullName evidence="1">Uncharacterized protein</fullName>
    </submittedName>
</protein>
<organism evidence="1 2">
    <name type="scientific">Azotobacter beijerinckii</name>
    <dbReference type="NCBI Taxonomy" id="170623"/>
    <lineage>
        <taxon>Bacteria</taxon>
        <taxon>Pseudomonadati</taxon>
        <taxon>Pseudomonadota</taxon>
        <taxon>Gammaproteobacteria</taxon>
        <taxon>Pseudomonadales</taxon>
        <taxon>Pseudomonadaceae</taxon>
        <taxon>Azotobacter</taxon>
    </lineage>
</organism>
<evidence type="ECO:0000313" key="1">
    <source>
        <dbReference type="EMBL" id="SFL20603.1"/>
    </source>
</evidence>
<sequence>LLILAMVGDSHLPSWRIDAGVGEEESIPLLSVFPPQRWS</sequence>
<evidence type="ECO:0000313" key="2">
    <source>
        <dbReference type="Proteomes" id="UP000199579"/>
    </source>
</evidence>
<name>A0A1I4FSN2_9GAMM</name>
<dbReference type="EMBL" id="FOSX01000073">
    <property type="protein sequence ID" value="SFL20603.1"/>
    <property type="molecule type" value="Genomic_DNA"/>
</dbReference>
<proteinExistence type="predicted"/>
<dbReference type="Proteomes" id="UP000199579">
    <property type="component" value="Unassembled WGS sequence"/>
</dbReference>
<dbReference type="AlphaFoldDB" id="A0A1I4FSN2"/>